<accession>A0ABT9ILZ7</accession>
<reference evidence="6 7" key="1">
    <citation type="submission" date="2023-08" db="EMBL/GenBank/DDBJ databases">
        <title>Arthrobacter horti sp. nov., isolated from forest soil.</title>
        <authorList>
            <person name="Park M."/>
        </authorList>
    </citation>
    <scope>NUCLEOTIDE SEQUENCE [LARGE SCALE GENOMIC DNA]</scope>
    <source>
        <strain evidence="6 7">YJM1</strain>
    </source>
</reference>
<keyword evidence="2" id="KW-0808">Transferase</keyword>
<organism evidence="6 7">
    <name type="scientific">Arthrobacter horti</name>
    <dbReference type="NCBI Taxonomy" id="3068273"/>
    <lineage>
        <taxon>Bacteria</taxon>
        <taxon>Bacillati</taxon>
        <taxon>Actinomycetota</taxon>
        <taxon>Actinomycetes</taxon>
        <taxon>Micrococcales</taxon>
        <taxon>Micrococcaceae</taxon>
        <taxon>Arthrobacter</taxon>
    </lineage>
</organism>
<evidence type="ECO:0000256" key="1">
    <source>
        <dbReference type="ARBA" id="ARBA00010164"/>
    </source>
</evidence>
<evidence type="ECO:0000313" key="6">
    <source>
        <dbReference type="EMBL" id="MDP5226613.1"/>
    </source>
</evidence>
<keyword evidence="3" id="KW-0418">Kinase</keyword>
<dbReference type="InterPro" id="IPR052028">
    <property type="entry name" value="HipA_Ser/Thr_kinase"/>
</dbReference>
<dbReference type="NCBIfam" id="TIGR03071">
    <property type="entry name" value="couple_hipA"/>
    <property type="match status" value="1"/>
</dbReference>
<dbReference type="RefSeq" id="WP_305995655.1">
    <property type="nucleotide sequence ID" value="NZ_JAVALS010000002.1"/>
</dbReference>
<dbReference type="PANTHER" id="PTHR37419:SF1">
    <property type="entry name" value="SERINE_THREONINE-PROTEIN KINASE TOXIN HIPA"/>
    <property type="match status" value="1"/>
</dbReference>
<evidence type="ECO:0000256" key="2">
    <source>
        <dbReference type="ARBA" id="ARBA00022679"/>
    </source>
</evidence>
<proteinExistence type="inferred from homology"/>
<name>A0ABT9ILZ7_9MICC</name>
<dbReference type="Proteomes" id="UP001232725">
    <property type="component" value="Unassembled WGS sequence"/>
</dbReference>
<dbReference type="InterPro" id="IPR012893">
    <property type="entry name" value="HipA-like_C"/>
</dbReference>
<evidence type="ECO:0000256" key="3">
    <source>
        <dbReference type="ARBA" id="ARBA00022777"/>
    </source>
</evidence>
<feature type="domain" description="HipA-like C-terminal" evidence="4">
    <location>
        <begin position="149"/>
        <end position="390"/>
    </location>
</feature>
<dbReference type="Pfam" id="PF13657">
    <property type="entry name" value="Couple_hipA"/>
    <property type="match status" value="1"/>
</dbReference>
<feature type="domain" description="HipA N-terminal subdomain 1" evidence="5">
    <location>
        <begin position="5"/>
        <end position="106"/>
    </location>
</feature>
<comment type="similarity">
    <text evidence="1">Belongs to the HipA Ser/Thr kinase family.</text>
</comment>
<dbReference type="InterPro" id="IPR017508">
    <property type="entry name" value="HipA_N1"/>
</dbReference>
<keyword evidence="7" id="KW-1185">Reference proteome</keyword>
<protein>
    <submittedName>
        <fullName evidence="6">HipA domain-containing protein</fullName>
    </submittedName>
</protein>
<sequence length="425" mass="45877">MTDRLKVLLNGEHVADLVSAGPGWGASLTYTSAAVEKYGPGASLLSTALPVRRESFPWFECCYFLEGCLPEDGVRKALADLARVPEDDTFALLAVYGLDCAGAVSFVAEGVDEERARGVRWLNDEELQDALDGLPVAPFGVDLDRGVRVSLGGLQGKLVAVRGGQGFGTPIGMTPSTHILKPAPYLPSGRGERWPGISWLEHFAMTVVRRASVKGDLVLSAPNTEVISVGRRDVLVVERFDRRVADSGAVRIHQEDFCQALRIREKYQQSAHDGPFLADVARVLRSKADRRELEALLERVVFSVILGDGDMHARNLSLVLEGGSIKLSPAYDIVPTVQAGGDTRLALRVGGEEELEDVTRAHVLDEAKSWGIRARPAAATLDRVLDAAEAVIGEAAEEMDHPKVGLAVRWTQAKIAALRTQGYGA</sequence>
<gene>
    <name evidence="6" type="ORF">Q9R02_05525</name>
</gene>
<dbReference type="PANTHER" id="PTHR37419">
    <property type="entry name" value="SERINE/THREONINE-PROTEIN KINASE TOXIN HIPA"/>
    <property type="match status" value="1"/>
</dbReference>
<dbReference type="Pfam" id="PF07804">
    <property type="entry name" value="HipA_C"/>
    <property type="match status" value="1"/>
</dbReference>
<dbReference type="EMBL" id="JAVALS010000002">
    <property type="protein sequence ID" value="MDP5226613.1"/>
    <property type="molecule type" value="Genomic_DNA"/>
</dbReference>
<evidence type="ECO:0000259" key="4">
    <source>
        <dbReference type="Pfam" id="PF07804"/>
    </source>
</evidence>
<evidence type="ECO:0000313" key="7">
    <source>
        <dbReference type="Proteomes" id="UP001232725"/>
    </source>
</evidence>
<evidence type="ECO:0000259" key="5">
    <source>
        <dbReference type="Pfam" id="PF13657"/>
    </source>
</evidence>
<comment type="caution">
    <text evidence="6">The sequence shown here is derived from an EMBL/GenBank/DDBJ whole genome shotgun (WGS) entry which is preliminary data.</text>
</comment>